<evidence type="ECO:0000313" key="1">
    <source>
        <dbReference type="EMBL" id="MEN3238707.1"/>
    </source>
</evidence>
<protein>
    <submittedName>
        <fullName evidence="1">Uncharacterized protein</fullName>
    </submittedName>
</protein>
<name>A0ABV0A665_9HYPH</name>
<accession>A0ABV0A665</accession>
<evidence type="ECO:0000313" key="2">
    <source>
        <dbReference type="Proteomes" id="UP001407347"/>
    </source>
</evidence>
<comment type="caution">
    <text evidence="1">The sequence shown here is derived from an EMBL/GenBank/DDBJ whole genome shotgun (WGS) entry which is preliminary data.</text>
</comment>
<sequence length="91" mass="10432">MYSPEVDEDVLALRFERWLNLAFALIRNRTGLAALRSAHKRRELERDLSDPLTASATYDLVRAIQSRMRRAGDLLLTFVAFTGQVEEAHND</sequence>
<gene>
    <name evidence="1" type="ORF">PUR29_35305</name>
</gene>
<dbReference type="Proteomes" id="UP001407347">
    <property type="component" value="Unassembled WGS sequence"/>
</dbReference>
<organism evidence="1 2">
    <name type="scientific">Methylobacterium ajmalii</name>
    <dbReference type="NCBI Taxonomy" id="2738439"/>
    <lineage>
        <taxon>Bacteria</taxon>
        <taxon>Pseudomonadati</taxon>
        <taxon>Pseudomonadota</taxon>
        <taxon>Alphaproteobacteria</taxon>
        <taxon>Hyphomicrobiales</taxon>
        <taxon>Methylobacteriaceae</taxon>
        <taxon>Methylobacterium</taxon>
    </lineage>
</organism>
<dbReference type="EMBL" id="JAQYXP010000007">
    <property type="protein sequence ID" value="MEN3238707.1"/>
    <property type="molecule type" value="Genomic_DNA"/>
</dbReference>
<keyword evidence="2" id="KW-1185">Reference proteome</keyword>
<proteinExistence type="predicted"/>
<dbReference type="RefSeq" id="WP_298963757.1">
    <property type="nucleotide sequence ID" value="NZ_JAQYXP010000007.1"/>
</dbReference>
<reference evidence="1 2" key="1">
    <citation type="journal article" date="2023" name="PLoS ONE">
        <title>Complete genome assembly of Hawai'i environmental nontuberculous mycobacteria reveals unexpected co-isolation with methylobacteria.</title>
        <authorList>
            <person name="Hendrix J."/>
            <person name="Epperson L.E."/>
            <person name="Tong E.I."/>
            <person name="Chan Y.L."/>
            <person name="Hasan N.A."/>
            <person name="Dawrs S.N."/>
            <person name="Norton G.J."/>
            <person name="Virdi R."/>
            <person name="Crooks J.L."/>
            <person name="Chan E.D."/>
            <person name="Honda J.R."/>
            <person name="Strong M."/>
        </authorList>
    </citation>
    <scope>NUCLEOTIDE SEQUENCE [LARGE SCALE GENOMIC DNA]</scope>
    <source>
        <strain evidence="1 2">NJH_HI04-1</strain>
    </source>
</reference>